<dbReference type="EMBL" id="JBHRYB010000015">
    <property type="protein sequence ID" value="MFC3681447.1"/>
    <property type="molecule type" value="Genomic_DNA"/>
</dbReference>
<dbReference type="SUPFAM" id="SSF69705">
    <property type="entry name" value="Transcription factor NusA, N-terminal domain"/>
    <property type="match status" value="1"/>
</dbReference>
<evidence type="ECO:0000256" key="7">
    <source>
        <dbReference type="HAMAP-Rule" id="MF_00945"/>
    </source>
</evidence>
<comment type="caution">
    <text evidence="9">The sequence shown here is derived from an EMBL/GenBank/DDBJ whole genome shotgun (WGS) entry which is preliminary data.</text>
</comment>
<dbReference type="Pfam" id="PF08529">
    <property type="entry name" value="NusA_N"/>
    <property type="match status" value="1"/>
</dbReference>
<dbReference type="InterPro" id="IPR010214">
    <property type="entry name" value="Tscrpt_termin_fac_NusA_C_rpt"/>
</dbReference>
<dbReference type="InterPro" id="IPR025249">
    <property type="entry name" value="TF_NusA_KH_1st"/>
</dbReference>
<keyword evidence="3 7" id="KW-0889">Transcription antitermination</keyword>
<evidence type="ECO:0000313" key="10">
    <source>
        <dbReference type="Proteomes" id="UP001595722"/>
    </source>
</evidence>
<keyword evidence="5 7" id="KW-0805">Transcription regulation</keyword>
<evidence type="ECO:0000256" key="3">
    <source>
        <dbReference type="ARBA" id="ARBA00022814"/>
    </source>
</evidence>
<dbReference type="InterPro" id="IPR015946">
    <property type="entry name" value="KH_dom-like_a/b"/>
</dbReference>
<dbReference type="SUPFAM" id="SSF47794">
    <property type="entry name" value="Rad51 N-terminal domain-like"/>
    <property type="match status" value="2"/>
</dbReference>
<dbReference type="Gene3D" id="3.30.300.20">
    <property type="match status" value="2"/>
</dbReference>
<proteinExistence type="inferred from homology"/>
<dbReference type="Pfam" id="PF13184">
    <property type="entry name" value="KH_NusA_1st"/>
    <property type="match status" value="1"/>
</dbReference>
<evidence type="ECO:0000256" key="4">
    <source>
        <dbReference type="ARBA" id="ARBA00022884"/>
    </source>
</evidence>
<dbReference type="NCBIfam" id="TIGR01953">
    <property type="entry name" value="NusA"/>
    <property type="match status" value="1"/>
</dbReference>
<dbReference type="SMART" id="SM00322">
    <property type="entry name" value="KH"/>
    <property type="match status" value="2"/>
</dbReference>
<comment type="subcellular location">
    <subcellularLocation>
        <location evidence="7">Cytoplasm</location>
    </subcellularLocation>
</comment>
<dbReference type="InterPro" id="IPR013735">
    <property type="entry name" value="TF_NusA_N"/>
</dbReference>
<dbReference type="SUPFAM" id="SSF54814">
    <property type="entry name" value="Prokaryotic type KH domain (KH-domain type II)"/>
    <property type="match status" value="2"/>
</dbReference>
<dbReference type="PROSITE" id="PS50084">
    <property type="entry name" value="KH_TYPE_1"/>
    <property type="match status" value="1"/>
</dbReference>
<comment type="subunit">
    <text evidence="7">Monomer. Binds directly to the core enzyme of the DNA-dependent RNA polymerase and to nascent RNA.</text>
</comment>
<dbReference type="InterPro" id="IPR009019">
    <property type="entry name" value="KH_sf_prok-type"/>
</dbReference>
<keyword evidence="6 7" id="KW-0804">Transcription</keyword>
<dbReference type="SUPFAM" id="SSF50249">
    <property type="entry name" value="Nucleic acid-binding proteins"/>
    <property type="match status" value="1"/>
</dbReference>
<evidence type="ECO:0000313" key="9">
    <source>
        <dbReference type="EMBL" id="MFC3681447.1"/>
    </source>
</evidence>
<dbReference type="NCBIfam" id="TIGR01954">
    <property type="entry name" value="nusA_Cterm_rpt"/>
    <property type="match status" value="2"/>
</dbReference>
<evidence type="ECO:0000256" key="5">
    <source>
        <dbReference type="ARBA" id="ARBA00023015"/>
    </source>
</evidence>
<comment type="function">
    <text evidence="7">Participates in both transcription termination and antitermination.</text>
</comment>
<dbReference type="InterPro" id="IPR030842">
    <property type="entry name" value="TF_NusA_bacterial"/>
</dbReference>
<gene>
    <name evidence="7 9" type="primary">nusA</name>
    <name evidence="9" type="ORF">ACFOMG_15190</name>
</gene>
<dbReference type="Proteomes" id="UP001595722">
    <property type="component" value="Unassembled WGS sequence"/>
</dbReference>
<evidence type="ECO:0000256" key="2">
    <source>
        <dbReference type="ARBA" id="ARBA00022490"/>
    </source>
</evidence>
<dbReference type="InterPro" id="IPR003029">
    <property type="entry name" value="S1_domain"/>
</dbReference>
<dbReference type="PROSITE" id="PS50126">
    <property type="entry name" value="S1"/>
    <property type="match status" value="1"/>
</dbReference>
<dbReference type="SMART" id="SM00316">
    <property type="entry name" value="S1"/>
    <property type="match status" value="1"/>
</dbReference>
<feature type="domain" description="S1 motif" evidence="8">
    <location>
        <begin position="138"/>
        <end position="203"/>
    </location>
</feature>
<name>A0ABV7VXK2_9GAMM</name>
<dbReference type="InterPro" id="IPR058582">
    <property type="entry name" value="KH_NusA_2nd"/>
</dbReference>
<dbReference type="CDD" id="cd22529">
    <property type="entry name" value="KH-II_NusA_rpt2"/>
    <property type="match status" value="1"/>
</dbReference>
<keyword evidence="1 7" id="KW-0806">Transcription termination</keyword>
<dbReference type="HAMAP" id="MF_00945_B">
    <property type="entry name" value="NusA_B"/>
    <property type="match status" value="1"/>
</dbReference>
<dbReference type="InterPro" id="IPR012340">
    <property type="entry name" value="NA-bd_OB-fold"/>
</dbReference>
<dbReference type="Gene3D" id="1.10.150.20">
    <property type="entry name" value="5' to 3' exonuclease, C-terminal subdomain"/>
    <property type="match status" value="2"/>
</dbReference>
<dbReference type="PANTHER" id="PTHR22648:SF0">
    <property type="entry name" value="TRANSCRIPTION TERMINATION_ANTITERMINATION PROTEIN NUSA"/>
    <property type="match status" value="1"/>
</dbReference>
<evidence type="ECO:0000259" key="8">
    <source>
        <dbReference type="PROSITE" id="PS50126"/>
    </source>
</evidence>
<dbReference type="InterPro" id="IPR004087">
    <property type="entry name" value="KH_dom"/>
</dbReference>
<organism evidence="9 10">
    <name type="scientific">Bacterioplanoides pacificum</name>
    <dbReference type="NCBI Taxonomy" id="1171596"/>
    <lineage>
        <taxon>Bacteria</taxon>
        <taxon>Pseudomonadati</taxon>
        <taxon>Pseudomonadota</taxon>
        <taxon>Gammaproteobacteria</taxon>
        <taxon>Oceanospirillales</taxon>
        <taxon>Oceanospirillaceae</taxon>
        <taxon>Bacterioplanoides</taxon>
    </lineage>
</organism>
<comment type="similarity">
    <text evidence="7">Belongs to the NusA family.</text>
</comment>
<dbReference type="PANTHER" id="PTHR22648">
    <property type="entry name" value="TRANSCRIPTION TERMINATION FACTOR NUSA"/>
    <property type="match status" value="1"/>
</dbReference>
<dbReference type="CDD" id="cd04455">
    <property type="entry name" value="S1_NusA"/>
    <property type="match status" value="1"/>
</dbReference>
<dbReference type="Gene3D" id="2.40.50.140">
    <property type="entry name" value="Nucleic acid-binding proteins"/>
    <property type="match status" value="1"/>
</dbReference>
<keyword evidence="10" id="KW-1185">Reference proteome</keyword>
<reference evidence="10" key="1">
    <citation type="journal article" date="2019" name="Int. J. Syst. Evol. Microbiol.">
        <title>The Global Catalogue of Microorganisms (GCM) 10K type strain sequencing project: providing services to taxonomists for standard genome sequencing and annotation.</title>
        <authorList>
            <consortium name="The Broad Institute Genomics Platform"/>
            <consortium name="The Broad Institute Genome Sequencing Center for Infectious Disease"/>
            <person name="Wu L."/>
            <person name="Ma J."/>
        </authorList>
    </citation>
    <scope>NUCLEOTIDE SEQUENCE [LARGE SCALE GENOMIC DNA]</scope>
    <source>
        <strain evidence="10">KCTC 42424</strain>
    </source>
</reference>
<evidence type="ECO:0000256" key="6">
    <source>
        <dbReference type="ARBA" id="ARBA00023163"/>
    </source>
</evidence>
<sequence>MSKEILLVAEAVSNEKGVSKEIIFEAIESALAAAAKKRYEDEEATIRVDIDRKTGDYETFRSWLVVSNDVVPGLGDELTLEEAHEIDENLQPGDTYETQVENPDFGRIAAQAAKQIIVQKVREAERAQIVELYQDRVGELISGTVKKVTRDNVIVDLGSNAEGMLPKDHLIGREILRMGDRVRAILFDIRPENRGPQLMLSRTISEMMVELFRIEVPEIAEEVIEIKGAARDPGSRAKIAVKTNDKRIDPVGACVGMRGARVQAVTNELGGNERIDIVLWDDNPAQLVINAMAPAEVASIIMDEETHSMDVAVIEDNLAQAIGRGGQNVRLASELTGWEINVMTEQEAADKQDEEASAYINTFMNSLDIDEDFALLLVEEGFTSLEEIAYVPMEEMLAIEGLDEEVVNELRNRAKDVLLTQAIASEEQLEAAQPAEDLLAMDGMDKHLALVLASKGISTMEDLAEQSIDDLLDIEDMTEEKAADLIMTARKPWFEGNE</sequence>
<dbReference type="Gene3D" id="3.30.1480.10">
    <property type="entry name" value="NusA, N-terminal domain"/>
    <property type="match status" value="1"/>
</dbReference>
<dbReference type="InterPro" id="IPR036555">
    <property type="entry name" value="NusA_N_sf"/>
</dbReference>
<evidence type="ECO:0000256" key="1">
    <source>
        <dbReference type="ARBA" id="ARBA00022472"/>
    </source>
</evidence>
<protein>
    <recommendedName>
        <fullName evidence="7">Transcription termination/antitermination protein NusA</fullName>
    </recommendedName>
</protein>
<dbReference type="InterPro" id="IPR010213">
    <property type="entry name" value="TF_NusA"/>
</dbReference>
<accession>A0ABV7VXK2</accession>
<dbReference type="Pfam" id="PF00575">
    <property type="entry name" value="S1"/>
    <property type="match status" value="1"/>
</dbReference>
<dbReference type="Pfam" id="PF14520">
    <property type="entry name" value="HHH_5"/>
    <property type="match status" value="1"/>
</dbReference>
<dbReference type="CDD" id="cd02134">
    <property type="entry name" value="KH-II_NusA_rpt1"/>
    <property type="match status" value="1"/>
</dbReference>
<keyword evidence="2 7" id="KW-0963">Cytoplasm</keyword>
<dbReference type="Pfam" id="PF26594">
    <property type="entry name" value="KH_NusA_2nd"/>
    <property type="match status" value="1"/>
</dbReference>
<dbReference type="RefSeq" id="WP_376867858.1">
    <property type="nucleotide sequence ID" value="NZ_JBHRYB010000015.1"/>
</dbReference>
<keyword evidence="4 7" id="KW-0694">RNA-binding</keyword>
<dbReference type="InterPro" id="IPR010995">
    <property type="entry name" value="DNA_repair_Rad51/TF_NusA_a-hlx"/>
</dbReference>